<sequence length="73" mass="8133">MIVRQYTIARDSIPGSNLYSFVIATDWVLTILITIVVLTSGATTTWLVDVKKGRKGVDEKDKKGSEGVRHQQQ</sequence>
<evidence type="ECO:0000256" key="2">
    <source>
        <dbReference type="SAM" id="Phobius"/>
    </source>
</evidence>
<name>A0A1F6TNK3_9PROT</name>
<keyword evidence="2" id="KW-1133">Transmembrane helix</keyword>
<reference evidence="3 4" key="1">
    <citation type="journal article" date="2016" name="Nat. Commun.">
        <title>Thousands of microbial genomes shed light on interconnected biogeochemical processes in an aquifer system.</title>
        <authorList>
            <person name="Anantharaman K."/>
            <person name="Brown C.T."/>
            <person name="Hug L.A."/>
            <person name="Sharon I."/>
            <person name="Castelle C.J."/>
            <person name="Probst A.J."/>
            <person name="Thomas B.C."/>
            <person name="Singh A."/>
            <person name="Wilkins M.J."/>
            <person name="Karaoz U."/>
            <person name="Brodie E.L."/>
            <person name="Williams K.H."/>
            <person name="Hubbard S.S."/>
            <person name="Banfield J.F."/>
        </authorList>
    </citation>
    <scope>NUCLEOTIDE SEQUENCE [LARGE SCALE GENOMIC DNA]</scope>
</reference>
<evidence type="ECO:0000256" key="1">
    <source>
        <dbReference type="SAM" id="MobiDB-lite"/>
    </source>
</evidence>
<feature type="transmembrane region" description="Helical" evidence="2">
    <location>
        <begin position="27"/>
        <end position="48"/>
    </location>
</feature>
<dbReference type="AlphaFoldDB" id="A0A1F6TNK3"/>
<protein>
    <submittedName>
        <fullName evidence="3">Uncharacterized protein</fullName>
    </submittedName>
</protein>
<organism evidence="3 4">
    <name type="scientific">Candidatus Muproteobacteria bacterium RBG_16_65_34</name>
    <dbReference type="NCBI Taxonomy" id="1817760"/>
    <lineage>
        <taxon>Bacteria</taxon>
        <taxon>Pseudomonadati</taxon>
        <taxon>Pseudomonadota</taxon>
        <taxon>Candidatus Muproteobacteria</taxon>
    </lineage>
</organism>
<evidence type="ECO:0000313" key="3">
    <source>
        <dbReference type="EMBL" id="OGI46672.1"/>
    </source>
</evidence>
<keyword evidence="2" id="KW-0472">Membrane</keyword>
<gene>
    <name evidence="3" type="ORF">A2151_05960</name>
</gene>
<accession>A0A1F6TNK3</accession>
<proteinExistence type="predicted"/>
<evidence type="ECO:0000313" key="4">
    <source>
        <dbReference type="Proteomes" id="UP000178885"/>
    </source>
</evidence>
<dbReference type="Proteomes" id="UP000178885">
    <property type="component" value="Unassembled WGS sequence"/>
</dbReference>
<comment type="caution">
    <text evidence="3">The sequence shown here is derived from an EMBL/GenBank/DDBJ whole genome shotgun (WGS) entry which is preliminary data.</text>
</comment>
<feature type="region of interest" description="Disordered" evidence="1">
    <location>
        <begin position="54"/>
        <end position="73"/>
    </location>
</feature>
<dbReference type="EMBL" id="MFSU01000076">
    <property type="protein sequence ID" value="OGI46672.1"/>
    <property type="molecule type" value="Genomic_DNA"/>
</dbReference>
<keyword evidence="2" id="KW-0812">Transmembrane</keyword>